<evidence type="ECO:0000313" key="2">
    <source>
        <dbReference type="Proteomes" id="UP000018300"/>
    </source>
</evidence>
<accession>R5LT62</accession>
<organism evidence="1 2">
    <name type="scientific">Eshraghiella crossota CAG:259</name>
    <dbReference type="NCBI Taxonomy" id="1263062"/>
    <lineage>
        <taxon>Bacteria</taxon>
        <taxon>Bacillati</taxon>
        <taxon>Bacillota</taxon>
        <taxon>Clostridia</taxon>
        <taxon>Lachnospirales</taxon>
        <taxon>Lachnospiraceae</taxon>
        <taxon>Eshraghiella</taxon>
    </lineage>
</organism>
<evidence type="ECO:0000313" key="1">
    <source>
        <dbReference type="EMBL" id="CCY76291.1"/>
    </source>
</evidence>
<dbReference type="Proteomes" id="UP000018300">
    <property type="component" value="Unassembled WGS sequence"/>
</dbReference>
<name>R5LT62_9FIRM</name>
<gene>
    <name evidence="1" type="ORF">BN569_00134</name>
</gene>
<protein>
    <submittedName>
        <fullName evidence="1">Uncharacterized protein</fullName>
    </submittedName>
</protein>
<sequence length="98" mass="11417">MTAIKINMNLLREENIKMSLCVEKAGKIIDDIATMRRKIPINIRQEQNIEFRINEIVNKMSSVESRLKGIRKFVDESADAYSNLETHLNGEIEKKLRQ</sequence>
<proteinExistence type="predicted"/>
<dbReference type="EMBL" id="CAYU010000026">
    <property type="protein sequence ID" value="CCY76291.1"/>
    <property type="molecule type" value="Genomic_DNA"/>
</dbReference>
<comment type="caution">
    <text evidence="1">The sequence shown here is derived from an EMBL/GenBank/DDBJ whole genome shotgun (WGS) entry which is preliminary data.</text>
</comment>
<reference evidence="1" key="1">
    <citation type="submission" date="2012-11" db="EMBL/GenBank/DDBJ databases">
        <title>Dependencies among metagenomic species, viruses, plasmids and units of genetic variation.</title>
        <authorList>
            <person name="Nielsen H.B."/>
            <person name="Almeida M."/>
            <person name="Juncker A.S."/>
            <person name="Rasmussen S."/>
            <person name="Li J."/>
            <person name="Sunagawa S."/>
            <person name="Plichta D."/>
            <person name="Gautier L."/>
            <person name="Le Chatelier E."/>
            <person name="Peletier E."/>
            <person name="Bonde I."/>
            <person name="Nielsen T."/>
            <person name="Manichanh C."/>
            <person name="Arumugam M."/>
            <person name="Batto J."/>
            <person name="Santos M.B.Q.D."/>
            <person name="Blom N."/>
            <person name="Borruel N."/>
            <person name="Burgdorf K.S."/>
            <person name="Boumezbeur F."/>
            <person name="Casellas F."/>
            <person name="Dore J."/>
            <person name="Guarner F."/>
            <person name="Hansen T."/>
            <person name="Hildebrand F."/>
            <person name="Kaas R.S."/>
            <person name="Kennedy S."/>
            <person name="Kristiansen K."/>
            <person name="Kultima J.R."/>
            <person name="Leonard P."/>
            <person name="Levenez F."/>
            <person name="Lund O."/>
            <person name="Moumen B."/>
            <person name="Le Paslier D."/>
            <person name="Pons N."/>
            <person name="Pedersen O."/>
            <person name="Prifti E."/>
            <person name="Qin J."/>
            <person name="Raes J."/>
            <person name="Tap J."/>
            <person name="Tims S."/>
            <person name="Ussery D.W."/>
            <person name="Yamada T."/>
            <person name="MetaHit consortium"/>
            <person name="Renault P."/>
            <person name="Sicheritz-Ponten T."/>
            <person name="Bork P."/>
            <person name="Wang J."/>
            <person name="Brunak S."/>
            <person name="Ehrlich S.D."/>
        </authorList>
    </citation>
    <scope>NUCLEOTIDE SEQUENCE [LARGE SCALE GENOMIC DNA]</scope>
</reference>
<dbReference type="AlphaFoldDB" id="R5LT62"/>